<dbReference type="InterPro" id="IPR036879">
    <property type="entry name" value="TF_MADSbox_sf"/>
</dbReference>
<dbReference type="SUPFAM" id="SSF55455">
    <property type="entry name" value="SRF-like"/>
    <property type="match status" value="1"/>
</dbReference>
<evidence type="ECO:0000259" key="7">
    <source>
        <dbReference type="PROSITE" id="PS50066"/>
    </source>
</evidence>
<evidence type="ECO:0000256" key="6">
    <source>
        <dbReference type="SAM" id="MobiDB-lite"/>
    </source>
</evidence>
<gene>
    <name evidence="8" type="ORF">HU200_005620</name>
</gene>
<keyword evidence="9" id="KW-1185">Reference proteome</keyword>
<dbReference type="InterPro" id="IPR050142">
    <property type="entry name" value="MADS-box/MEF2_TF"/>
</dbReference>
<evidence type="ECO:0000256" key="2">
    <source>
        <dbReference type="ARBA" id="ARBA00023015"/>
    </source>
</evidence>
<evidence type="ECO:0000256" key="3">
    <source>
        <dbReference type="ARBA" id="ARBA00023125"/>
    </source>
</evidence>
<dbReference type="Gene3D" id="3.40.1810.10">
    <property type="entry name" value="Transcription factor, MADS-box"/>
    <property type="match status" value="1"/>
</dbReference>
<dbReference type="GO" id="GO:0003677">
    <property type="term" value="F:DNA binding"/>
    <property type="evidence" value="ECO:0007669"/>
    <property type="project" value="UniProtKB-KW"/>
</dbReference>
<dbReference type="GO" id="GO:0005634">
    <property type="term" value="C:nucleus"/>
    <property type="evidence" value="ECO:0007669"/>
    <property type="project" value="UniProtKB-SubCell"/>
</dbReference>
<reference evidence="8" key="1">
    <citation type="submission" date="2020-07" db="EMBL/GenBank/DDBJ databases">
        <title>Genome sequence and genetic diversity analysis of an under-domesticated orphan crop, white fonio (Digitaria exilis).</title>
        <authorList>
            <person name="Bennetzen J.L."/>
            <person name="Chen S."/>
            <person name="Ma X."/>
            <person name="Wang X."/>
            <person name="Yssel A.E.J."/>
            <person name="Chaluvadi S.R."/>
            <person name="Johnson M."/>
            <person name="Gangashetty P."/>
            <person name="Hamidou F."/>
            <person name="Sanogo M.D."/>
            <person name="Zwaenepoel A."/>
            <person name="Wallace J."/>
            <person name="Van De Peer Y."/>
            <person name="Van Deynze A."/>
        </authorList>
    </citation>
    <scope>NUCLEOTIDE SEQUENCE</scope>
    <source>
        <tissue evidence="8">Leaves</tissue>
    </source>
</reference>
<dbReference type="OrthoDB" id="1898716at2759"/>
<evidence type="ECO:0000313" key="8">
    <source>
        <dbReference type="EMBL" id="KAF8772655.1"/>
    </source>
</evidence>
<evidence type="ECO:0000256" key="4">
    <source>
        <dbReference type="ARBA" id="ARBA00023163"/>
    </source>
</evidence>
<keyword evidence="3" id="KW-0238">DNA-binding</keyword>
<feature type="compositionally biased region" description="Pro residues" evidence="6">
    <location>
        <begin position="120"/>
        <end position="132"/>
    </location>
</feature>
<dbReference type="Proteomes" id="UP000636709">
    <property type="component" value="Unassembled WGS sequence"/>
</dbReference>
<dbReference type="InterPro" id="IPR002100">
    <property type="entry name" value="TF_MADSbox"/>
</dbReference>
<keyword evidence="5" id="KW-0539">Nucleus</keyword>
<feature type="domain" description="MADS-box" evidence="7">
    <location>
        <begin position="310"/>
        <end position="363"/>
    </location>
</feature>
<protein>
    <recommendedName>
        <fullName evidence="7">MADS-box domain-containing protein</fullName>
    </recommendedName>
</protein>
<evidence type="ECO:0000313" key="9">
    <source>
        <dbReference type="Proteomes" id="UP000636709"/>
    </source>
</evidence>
<dbReference type="SMART" id="SM00432">
    <property type="entry name" value="MADS"/>
    <property type="match status" value="1"/>
</dbReference>
<comment type="caution">
    <text evidence="8">The sequence shown here is derived from an EMBL/GenBank/DDBJ whole genome shotgun (WGS) entry which is preliminary data.</text>
</comment>
<feature type="region of interest" description="Disordered" evidence="6">
    <location>
        <begin position="286"/>
        <end position="310"/>
    </location>
</feature>
<feature type="region of interest" description="Disordered" evidence="6">
    <location>
        <begin position="1"/>
        <end position="21"/>
    </location>
</feature>
<organism evidence="8 9">
    <name type="scientific">Digitaria exilis</name>
    <dbReference type="NCBI Taxonomy" id="1010633"/>
    <lineage>
        <taxon>Eukaryota</taxon>
        <taxon>Viridiplantae</taxon>
        <taxon>Streptophyta</taxon>
        <taxon>Embryophyta</taxon>
        <taxon>Tracheophyta</taxon>
        <taxon>Spermatophyta</taxon>
        <taxon>Magnoliopsida</taxon>
        <taxon>Liliopsida</taxon>
        <taxon>Poales</taxon>
        <taxon>Poaceae</taxon>
        <taxon>PACMAD clade</taxon>
        <taxon>Panicoideae</taxon>
        <taxon>Panicodae</taxon>
        <taxon>Paniceae</taxon>
        <taxon>Anthephorinae</taxon>
        <taxon>Digitaria</taxon>
    </lineage>
</organism>
<dbReference type="EMBL" id="JACEFO010000375">
    <property type="protein sequence ID" value="KAF8772655.1"/>
    <property type="molecule type" value="Genomic_DNA"/>
</dbReference>
<sequence length="397" mass="42106">MLIDTSSYSDGKRKAEGELETRERTGKLCRLALRTHHDHTSAPLAAMKRRWAQHDSLHQQIHQSLARGTALYYDTSTPTSKQPDTPATRISVYVDIITATWAANPVADHLRPSSSHPNVTAPPPVGLPPSPTPTRSLGGKARGSLVRVAPPAPIPLPTRLTHAGTGNNPPAGGNTRATARGWHCTVPYQEGIGSDRIGSSEAAAADTHTSSMGPARQRPAPGSSVGGCGVVASFLACSICLIAGYCAGAPRLGGANRIGGEATSGGQTRGLASRFPFPDASARLPPILGDRPCTPRERGGGGGGGGGREMARERRQIRRIENAAARQVTFSKRRRGLFKKAEELAVLCDADVALIVFSATGKLSHARSRLRCSPSSHRPFYFHPLVFVAVVFPLKWL</sequence>
<dbReference type="Pfam" id="PF00319">
    <property type="entry name" value="SRF-TF"/>
    <property type="match status" value="1"/>
</dbReference>
<comment type="subcellular location">
    <subcellularLocation>
        <location evidence="1">Nucleus</location>
    </subcellularLocation>
</comment>
<feature type="region of interest" description="Disordered" evidence="6">
    <location>
        <begin position="152"/>
        <end position="174"/>
    </location>
</feature>
<keyword evidence="2" id="KW-0805">Transcription regulation</keyword>
<dbReference type="PROSITE" id="PS50066">
    <property type="entry name" value="MADS_BOX_2"/>
    <property type="match status" value="1"/>
</dbReference>
<dbReference type="AlphaFoldDB" id="A0A835KSL9"/>
<accession>A0A835KSL9</accession>
<evidence type="ECO:0000256" key="1">
    <source>
        <dbReference type="ARBA" id="ARBA00004123"/>
    </source>
</evidence>
<feature type="region of interest" description="Disordered" evidence="6">
    <location>
        <begin position="199"/>
        <end position="224"/>
    </location>
</feature>
<dbReference type="PRINTS" id="PR00404">
    <property type="entry name" value="MADSDOMAIN"/>
</dbReference>
<proteinExistence type="predicted"/>
<dbReference type="PANTHER" id="PTHR48019">
    <property type="entry name" value="SERUM RESPONSE FACTOR HOMOLOG"/>
    <property type="match status" value="1"/>
</dbReference>
<feature type="compositionally biased region" description="Basic and acidic residues" evidence="6">
    <location>
        <begin position="10"/>
        <end position="21"/>
    </location>
</feature>
<dbReference type="GO" id="GO:0046983">
    <property type="term" value="F:protein dimerization activity"/>
    <property type="evidence" value="ECO:0007669"/>
    <property type="project" value="InterPro"/>
</dbReference>
<evidence type="ECO:0000256" key="5">
    <source>
        <dbReference type="ARBA" id="ARBA00023242"/>
    </source>
</evidence>
<keyword evidence="4" id="KW-0804">Transcription</keyword>
<feature type="region of interest" description="Disordered" evidence="6">
    <location>
        <begin position="108"/>
        <end position="140"/>
    </location>
</feature>
<feature type="compositionally biased region" description="Low complexity" evidence="6">
    <location>
        <begin position="163"/>
        <end position="174"/>
    </location>
</feature>
<name>A0A835KSL9_9POAL</name>